<dbReference type="PROSITE" id="PS00480">
    <property type="entry name" value="CITRATE_SYNTHASE"/>
    <property type="match status" value="1"/>
</dbReference>
<evidence type="ECO:0000256" key="7">
    <source>
        <dbReference type="NCBIfam" id="TIGR01798"/>
    </source>
</evidence>
<evidence type="ECO:0000313" key="13">
    <source>
        <dbReference type="Proteomes" id="UP000001021"/>
    </source>
</evidence>
<dbReference type="EMBL" id="CR925678">
    <property type="protein sequence ID" value="CAI26563.1"/>
    <property type="molecule type" value="Genomic_DNA"/>
</dbReference>
<dbReference type="CDD" id="cd06114">
    <property type="entry name" value="EcCS_like"/>
    <property type="match status" value="1"/>
</dbReference>
<evidence type="ECO:0000256" key="2">
    <source>
        <dbReference type="ARBA" id="ARBA00010566"/>
    </source>
</evidence>
<dbReference type="GeneID" id="33058199"/>
<dbReference type="UniPathway" id="UPA00223">
    <property type="reaction ID" value="UER00717"/>
</dbReference>
<dbReference type="InterPro" id="IPR036969">
    <property type="entry name" value="Citrate_synthase_sf"/>
</dbReference>
<comment type="pathway">
    <text evidence="1 10">Carbohydrate metabolism; tricarboxylic acid cycle; isocitrate from oxaloacetate: step 1/2.</text>
</comment>
<dbReference type="GO" id="GO:0006099">
    <property type="term" value="P:tricarboxylic acid cycle"/>
    <property type="evidence" value="ECO:0007669"/>
    <property type="project" value="UniProtKB-UniRule"/>
</dbReference>
<comment type="catalytic activity">
    <reaction evidence="6 10">
        <text>oxaloacetate + acetyl-CoA + H2O = citrate + CoA + H(+)</text>
        <dbReference type="Rhea" id="RHEA:16845"/>
        <dbReference type="ChEBI" id="CHEBI:15377"/>
        <dbReference type="ChEBI" id="CHEBI:15378"/>
        <dbReference type="ChEBI" id="CHEBI:16452"/>
        <dbReference type="ChEBI" id="CHEBI:16947"/>
        <dbReference type="ChEBI" id="CHEBI:57287"/>
        <dbReference type="ChEBI" id="CHEBI:57288"/>
        <dbReference type="EC" id="2.3.3.16"/>
    </reaction>
</comment>
<dbReference type="HOGENOM" id="CLU_025068_0_0_5"/>
<evidence type="ECO:0000256" key="5">
    <source>
        <dbReference type="ARBA" id="ARBA00022679"/>
    </source>
</evidence>
<dbReference type="InterPro" id="IPR010953">
    <property type="entry name" value="Citrate_synthase_typ-I"/>
</dbReference>
<dbReference type="GO" id="GO:0036440">
    <property type="term" value="F:citrate synthase activity"/>
    <property type="evidence" value="ECO:0007669"/>
    <property type="project" value="UniProtKB-EC"/>
</dbReference>
<name>A0A0H3M7G8_EHRRW</name>
<evidence type="ECO:0000313" key="12">
    <source>
        <dbReference type="EMBL" id="CAI26563.1"/>
    </source>
</evidence>
<dbReference type="KEGG" id="erw:ERWE_CDS_00690"/>
<dbReference type="eggNOG" id="COG0372">
    <property type="taxonomic scope" value="Bacteria"/>
</dbReference>
<dbReference type="SUPFAM" id="SSF48256">
    <property type="entry name" value="Citrate synthase"/>
    <property type="match status" value="1"/>
</dbReference>
<dbReference type="Gene3D" id="2.20.28.60">
    <property type="match status" value="1"/>
</dbReference>
<feature type="active site" evidence="9">
    <location>
        <position position="299"/>
    </location>
</feature>
<reference evidence="12 13" key="1">
    <citation type="journal article" date="2006" name="J. Bacteriol.">
        <title>Comparative genomic analysis of three strains of Ehrlichia ruminantium reveals an active process of genome size plasticity.</title>
        <authorList>
            <person name="Frutos R."/>
            <person name="Viari A."/>
            <person name="Ferraz C."/>
            <person name="Morgat A."/>
            <person name="Eychenie S."/>
            <person name="Kandassami Y."/>
            <person name="Chantal I."/>
            <person name="Bensaid A."/>
            <person name="Coissac E."/>
            <person name="Vachiery N."/>
            <person name="Demaille J."/>
            <person name="Martinez D."/>
        </authorList>
    </citation>
    <scope>NUCLEOTIDE SEQUENCE [LARGE SCALE GENOMIC DNA]</scope>
    <source>
        <strain evidence="12 13">Welgevonden</strain>
    </source>
</reference>
<dbReference type="KEGG" id="eru:Erum0750"/>
<keyword evidence="13" id="KW-1185">Reference proteome</keyword>
<dbReference type="InterPro" id="IPR019810">
    <property type="entry name" value="Citrate_synthase_AS"/>
</dbReference>
<evidence type="ECO:0000256" key="8">
    <source>
        <dbReference type="PIRNR" id="PIRNR001369"/>
    </source>
</evidence>
<evidence type="ECO:0000256" key="6">
    <source>
        <dbReference type="ARBA" id="ARBA00049288"/>
    </source>
</evidence>
<proteinExistence type="inferred from homology"/>
<dbReference type="AlphaFoldDB" id="A0A0H3M7G8"/>
<dbReference type="InterPro" id="IPR016143">
    <property type="entry name" value="Citrate_synth-like_sm_a-sub"/>
</dbReference>
<keyword evidence="5 8" id="KW-0808">Transferase</keyword>
<dbReference type="PANTHER" id="PTHR42871">
    <property type="entry name" value="CITRATE SYNTHASE"/>
    <property type="match status" value="1"/>
</dbReference>
<dbReference type="Pfam" id="PF00285">
    <property type="entry name" value="Citrate_synt"/>
    <property type="match status" value="1"/>
</dbReference>
<dbReference type="NCBIfam" id="TIGR01798">
    <property type="entry name" value="cit_synth_I"/>
    <property type="match status" value="1"/>
</dbReference>
<evidence type="ECO:0000256" key="3">
    <source>
        <dbReference type="ARBA" id="ARBA00022134"/>
    </source>
</evidence>
<dbReference type="PANTHER" id="PTHR42871:SF1">
    <property type="entry name" value="CITRATE SYNTHASE"/>
    <property type="match status" value="1"/>
</dbReference>
<keyword evidence="4 10" id="KW-0816">Tricarboxylic acid cycle</keyword>
<dbReference type="InterPro" id="IPR024176">
    <property type="entry name" value="Citrate_synthase_bac-typ"/>
</dbReference>
<evidence type="ECO:0000256" key="1">
    <source>
        <dbReference type="ARBA" id="ARBA00004751"/>
    </source>
</evidence>
<dbReference type="FunFam" id="1.10.230.10:FF:000002">
    <property type="entry name" value="Citrate synthase"/>
    <property type="match status" value="1"/>
</dbReference>
<dbReference type="PRINTS" id="PR00143">
    <property type="entry name" value="CITRTSNTHASE"/>
</dbReference>
<gene>
    <name evidence="12" type="primary">gltA</name>
    <name evidence="12" type="ordered locus">ERWE_CDS_00690</name>
</gene>
<dbReference type="GO" id="GO:0005737">
    <property type="term" value="C:cytoplasm"/>
    <property type="evidence" value="ECO:0007669"/>
    <property type="project" value="InterPro"/>
</dbReference>
<evidence type="ECO:0000256" key="9">
    <source>
        <dbReference type="PIRSR" id="PIRSR001369-1"/>
    </source>
</evidence>
<comment type="similarity">
    <text evidence="2 8 11">Belongs to the citrate synthase family.</text>
</comment>
<feature type="active site" evidence="9">
    <location>
        <position position="356"/>
    </location>
</feature>
<protein>
    <recommendedName>
        <fullName evidence="3 7">Citrate synthase</fullName>
    </recommendedName>
</protein>
<dbReference type="Gene3D" id="1.10.580.10">
    <property type="entry name" value="Citrate Synthase, domain 1"/>
    <property type="match status" value="1"/>
</dbReference>
<dbReference type="PIRSF" id="PIRSF001369">
    <property type="entry name" value="Citrate_synth"/>
    <property type="match status" value="1"/>
</dbReference>
<evidence type="ECO:0000256" key="11">
    <source>
        <dbReference type="RuleBase" id="RU003406"/>
    </source>
</evidence>
<dbReference type="InterPro" id="IPR002020">
    <property type="entry name" value="Citrate_synthase"/>
</dbReference>
<accession>A0A0H3M7G8</accession>
<evidence type="ECO:0000256" key="10">
    <source>
        <dbReference type="RuleBase" id="RU003370"/>
    </source>
</evidence>
<dbReference type="InterPro" id="IPR016142">
    <property type="entry name" value="Citrate_synth-like_lrg_a-sub"/>
</dbReference>
<evidence type="ECO:0000256" key="4">
    <source>
        <dbReference type="ARBA" id="ARBA00022532"/>
    </source>
</evidence>
<dbReference type="RefSeq" id="WP_011154759.1">
    <property type="nucleotide sequence ID" value="NC_005295.2"/>
</dbReference>
<dbReference type="Proteomes" id="UP000001021">
    <property type="component" value="Chromosome"/>
</dbReference>
<dbReference type="NCBIfam" id="NF004126">
    <property type="entry name" value="PRK05614.1"/>
    <property type="match status" value="1"/>
</dbReference>
<organism evidence="12 13">
    <name type="scientific">Ehrlichia ruminantium (strain Welgevonden)</name>
    <dbReference type="NCBI Taxonomy" id="254945"/>
    <lineage>
        <taxon>Bacteria</taxon>
        <taxon>Pseudomonadati</taxon>
        <taxon>Pseudomonadota</taxon>
        <taxon>Alphaproteobacteria</taxon>
        <taxon>Rickettsiales</taxon>
        <taxon>Anaplasmataceae</taxon>
        <taxon>Ehrlichia</taxon>
    </lineage>
</organism>
<sequence length="415" mass="46586">MIKKAAVELDDQKITLPILYDTEGNEVLDITSLYKNTGVLTYDPGFMSTAACESKITFIDGNKGILRYRGYDIADLVYNNKSFIEVVYLLFYGVFPNAEQLQEFILHISQEYVLPQMVRDVITSFPQNSHPMAILIASFSSLAAYYCDQKTDGELECKLAVAKVASIVALIYRHITNQDFIQADVGLSYSKNFIHMMFDISSYKFTEIVDKALDVIFVLHADHEQNASTATVRMTGSSGPNLFACLAAGAATLWGPAHGGANEAVINMLMNIGKPENVKQFIQKVKDSNKSTKLMGFGHRVYKNYDPRARIMCTICKEILKDFGLNDPLLEVAVELENIALQDDYFIARNLYPNVDFYSGIVLKTIGIPVKMFTTLFALARTSGWSAQWYEMVSSKNYKISRPRQLYTGNPVQKV</sequence>
<dbReference type="Gene3D" id="1.10.230.10">
    <property type="entry name" value="Cytochrome P450-Terp, domain 2"/>
    <property type="match status" value="1"/>
</dbReference>